<evidence type="ECO:0000313" key="3">
    <source>
        <dbReference type="EMBL" id="KAJ7021078.1"/>
    </source>
</evidence>
<protein>
    <submittedName>
        <fullName evidence="3">Uncharacterized protein</fullName>
    </submittedName>
</protein>
<dbReference type="AlphaFoldDB" id="A0AAD6S5Y8"/>
<keyword evidence="1" id="KW-0175">Coiled coil</keyword>
<organism evidence="3 4">
    <name type="scientific">Mycena alexandri</name>
    <dbReference type="NCBI Taxonomy" id="1745969"/>
    <lineage>
        <taxon>Eukaryota</taxon>
        <taxon>Fungi</taxon>
        <taxon>Dikarya</taxon>
        <taxon>Basidiomycota</taxon>
        <taxon>Agaricomycotina</taxon>
        <taxon>Agaricomycetes</taxon>
        <taxon>Agaricomycetidae</taxon>
        <taxon>Agaricales</taxon>
        <taxon>Marasmiineae</taxon>
        <taxon>Mycenaceae</taxon>
        <taxon>Mycena</taxon>
    </lineage>
</organism>
<proteinExistence type="predicted"/>
<evidence type="ECO:0000256" key="1">
    <source>
        <dbReference type="SAM" id="Coils"/>
    </source>
</evidence>
<feature type="region of interest" description="Disordered" evidence="2">
    <location>
        <begin position="19"/>
        <end position="40"/>
    </location>
</feature>
<accession>A0AAD6S5Y8</accession>
<evidence type="ECO:0000313" key="4">
    <source>
        <dbReference type="Proteomes" id="UP001218188"/>
    </source>
</evidence>
<evidence type="ECO:0000256" key="2">
    <source>
        <dbReference type="SAM" id="MobiDB-lite"/>
    </source>
</evidence>
<feature type="compositionally biased region" description="Polar residues" evidence="2">
    <location>
        <begin position="19"/>
        <end position="31"/>
    </location>
</feature>
<name>A0AAD6S5Y8_9AGAR</name>
<comment type="caution">
    <text evidence="3">The sequence shown here is derived from an EMBL/GenBank/DDBJ whole genome shotgun (WGS) entry which is preliminary data.</text>
</comment>
<gene>
    <name evidence="3" type="ORF">C8F04DRAFT_1195836</name>
</gene>
<dbReference type="Proteomes" id="UP001218188">
    <property type="component" value="Unassembled WGS sequence"/>
</dbReference>
<dbReference type="EMBL" id="JARJCM010000242">
    <property type="protein sequence ID" value="KAJ7021078.1"/>
    <property type="molecule type" value="Genomic_DNA"/>
</dbReference>
<keyword evidence="4" id="KW-1185">Reference proteome</keyword>
<feature type="coiled-coil region" evidence="1">
    <location>
        <begin position="62"/>
        <end position="89"/>
    </location>
</feature>
<reference evidence="3" key="1">
    <citation type="submission" date="2023-03" db="EMBL/GenBank/DDBJ databases">
        <title>Massive genome expansion in bonnet fungi (Mycena s.s.) driven by repeated elements and novel gene families across ecological guilds.</title>
        <authorList>
            <consortium name="Lawrence Berkeley National Laboratory"/>
            <person name="Harder C.B."/>
            <person name="Miyauchi S."/>
            <person name="Viragh M."/>
            <person name="Kuo A."/>
            <person name="Thoen E."/>
            <person name="Andreopoulos B."/>
            <person name="Lu D."/>
            <person name="Skrede I."/>
            <person name="Drula E."/>
            <person name="Henrissat B."/>
            <person name="Morin E."/>
            <person name="Kohler A."/>
            <person name="Barry K."/>
            <person name="LaButti K."/>
            <person name="Morin E."/>
            <person name="Salamov A."/>
            <person name="Lipzen A."/>
            <person name="Mereny Z."/>
            <person name="Hegedus B."/>
            <person name="Baldrian P."/>
            <person name="Stursova M."/>
            <person name="Weitz H."/>
            <person name="Taylor A."/>
            <person name="Grigoriev I.V."/>
            <person name="Nagy L.G."/>
            <person name="Martin F."/>
            <person name="Kauserud H."/>
        </authorList>
    </citation>
    <scope>NUCLEOTIDE SEQUENCE</scope>
    <source>
        <strain evidence="3">CBHHK200</strain>
    </source>
</reference>
<sequence>MSPRDVRRALLPSSCSRCCQQPATRSQSPRSVTDRTHHSPQRLLQVMSATDPVHHQHPLELLTQYQLMLRKKEEQRAKTRARIARFRSRLKLPLEEQEVFKARARDASARYRATRRKREIALTAAFGTPPLYVLSLHHTQFQT</sequence>